<dbReference type="Pfam" id="PF08817">
    <property type="entry name" value="YukD"/>
    <property type="match status" value="1"/>
</dbReference>
<keyword evidence="1" id="KW-0472">Membrane</keyword>
<keyword evidence="4" id="KW-1185">Reference proteome</keyword>
<accession>A0A4R7FSM1</accession>
<dbReference type="EMBL" id="SOAM01000001">
    <property type="protein sequence ID" value="TDS80843.1"/>
    <property type="molecule type" value="Genomic_DNA"/>
</dbReference>
<feature type="transmembrane region" description="Helical" evidence="1">
    <location>
        <begin position="193"/>
        <end position="213"/>
    </location>
</feature>
<protein>
    <submittedName>
        <fullName evidence="3">Type VII secretion integral membrane protein EccD</fullName>
    </submittedName>
</protein>
<gene>
    <name evidence="3" type="ORF">CLV52_1413</name>
</gene>
<feature type="transmembrane region" description="Helical" evidence="1">
    <location>
        <begin position="329"/>
        <end position="347"/>
    </location>
</feature>
<keyword evidence="1" id="KW-0812">Transmembrane</keyword>
<keyword evidence="1" id="KW-1133">Transmembrane helix</keyword>
<sequence length="439" mass="43653">MSDFTRVTVVGSQRRAVVVVPNDETIGTLVPQLMDLLGEPAARVARPLTLTRLTGEQLDPDRSPAELAVADGELLRLVRLDEAPPPPEVSDVTDAVSEAIADRRDRWDAPARIVAGAVGIGLAAAGAGIAALAAASPAPAVPAAAWALALLVALGLGLGRLRRAQGVALAVALGLVPAAGLVATGVVGARGPAAGAATVGVLLAVLWATLLLGHGVASRSRAATLGSLLGLGGAALPLVLLGLGLPLGRVGAVTAVVAVVAVGLLPAAAMSASGLAALDDRVIAGRLTRRDEVLTTLASAYRTLTWSTAALAATLAAALTAAVLRPDSWVLGTAGAVALVVALRTRAFPLRWQVLALWAAVAIPAAVAIAGLLVPVAAAGAFALAAVVIGVLAEVSPAPHRRAGLRRIGTVLEAVAVVALVPLVIGAFGVYAELLGAFR</sequence>
<feature type="transmembrane region" description="Helical" evidence="1">
    <location>
        <begin position="225"/>
        <end position="245"/>
    </location>
</feature>
<dbReference type="AlphaFoldDB" id="A0A4R7FSM1"/>
<feature type="transmembrane region" description="Helical" evidence="1">
    <location>
        <begin position="166"/>
        <end position="187"/>
    </location>
</feature>
<proteinExistence type="predicted"/>
<feature type="transmembrane region" description="Helical" evidence="1">
    <location>
        <begin position="113"/>
        <end position="134"/>
    </location>
</feature>
<dbReference type="InterPro" id="IPR024962">
    <property type="entry name" value="YukD-like"/>
</dbReference>
<feature type="domain" description="EccD-like transmembrane" evidence="2">
    <location>
        <begin position="115"/>
        <end position="435"/>
    </location>
</feature>
<name>A0A4R7FSM1_9MICO</name>
<feature type="transmembrane region" description="Helical" evidence="1">
    <location>
        <begin position="251"/>
        <end position="278"/>
    </location>
</feature>
<organism evidence="3 4">
    <name type="scientific">Amnibacterium kyonggiense</name>
    <dbReference type="NCBI Taxonomy" id="595671"/>
    <lineage>
        <taxon>Bacteria</taxon>
        <taxon>Bacillati</taxon>
        <taxon>Actinomycetota</taxon>
        <taxon>Actinomycetes</taxon>
        <taxon>Micrococcales</taxon>
        <taxon>Microbacteriaceae</taxon>
        <taxon>Amnibacterium</taxon>
    </lineage>
</organism>
<evidence type="ECO:0000259" key="2">
    <source>
        <dbReference type="Pfam" id="PF19053"/>
    </source>
</evidence>
<dbReference type="InterPro" id="IPR044049">
    <property type="entry name" value="EccD_transm"/>
</dbReference>
<feature type="transmembrane region" description="Helical" evidence="1">
    <location>
        <begin position="140"/>
        <end position="159"/>
    </location>
</feature>
<dbReference type="Gene3D" id="3.10.20.90">
    <property type="entry name" value="Phosphatidylinositol 3-kinase Catalytic Subunit, Chain A, domain 1"/>
    <property type="match status" value="1"/>
</dbReference>
<comment type="caution">
    <text evidence="3">The sequence shown here is derived from an EMBL/GenBank/DDBJ whole genome shotgun (WGS) entry which is preliminary data.</text>
</comment>
<feature type="transmembrane region" description="Helical" evidence="1">
    <location>
        <begin position="299"/>
        <end position="323"/>
    </location>
</feature>
<dbReference type="Proteomes" id="UP000295344">
    <property type="component" value="Unassembled WGS sequence"/>
</dbReference>
<dbReference type="OrthoDB" id="3326149at2"/>
<feature type="transmembrane region" description="Helical" evidence="1">
    <location>
        <begin position="379"/>
        <end position="398"/>
    </location>
</feature>
<feature type="transmembrane region" description="Helical" evidence="1">
    <location>
        <begin position="354"/>
        <end position="373"/>
    </location>
</feature>
<evidence type="ECO:0000313" key="3">
    <source>
        <dbReference type="EMBL" id="TDS80843.1"/>
    </source>
</evidence>
<evidence type="ECO:0000313" key="4">
    <source>
        <dbReference type="Proteomes" id="UP000295344"/>
    </source>
</evidence>
<dbReference type="RefSeq" id="WP_133765507.1">
    <property type="nucleotide sequence ID" value="NZ_BAAARP010000001.1"/>
</dbReference>
<reference evidence="3 4" key="1">
    <citation type="submission" date="2019-03" db="EMBL/GenBank/DDBJ databases">
        <title>Genomic Encyclopedia of Archaeal and Bacterial Type Strains, Phase II (KMG-II): from individual species to whole genera.</title>
        <authorList>
            <person name="Goeker M."/>
        </authorList>
    </citation>
    <scope>NUCLEOTIDE SEQUENCE [LARGE SCALE GENOMIC DNA]</scope>
    <source>
        <strain evidence="3 4">DSM 24782</strain>
    </source>
</reference>
<evidence type="ECO:0000256" key="1">
    <source>
        <dbReference type="SAM" id="Phobius"/>
    </source>
</evidence>
<dbReference type="Pfam" id="PF19053">
    <property type="entry name" value="EccD"/>
    <property type="match status" value="1"/>
</dbReference>
<feature type="transmembrane region" description="Helical" evidence="1">
    <location>
        <begin position="410"/>
        <end position="432"/>
    </location>
</feature>